<dbReference type="Proteomes" id="UP000751190">
    <property type="component" value="Unassembled WGS sequence"/>
</dbReference>
<evidence type="ECO:0000313" key="3">
    <source>
        <dbReference type="Proteomes" id="UP000751190"/>
    </source>
</evidence>
<evidence type="ECO:0000256" key="1">
    <source>
        <dbReference type="SAM" id="MobiDB-lite"/>
    </source>
</evidence>
<protein>
    <submittedName>
        <fullName evidence="2">Uncharacterized protein</fullName>
    </submittedName>
</protein>
<evidence type="ECO:0000313" key="2">
    <source>
        <dbReference type="EMBL" id="KAG8465659.1"/>
    </source>
</evidence>
<feature type="compositionally biased region" description="Low complexity" evidence="1">
    <location>
        <begin position="164"/>
        <end position="186"/>
    </location>
</feature>
<keyword evidence="3" id="KW-1185">Reference proteome</keyword>
<feature type="compositionally biased region" description="Low complexity" evidence="1">
    <location>
        <begin position="15"/>
        <end position="27"/>
    </location>
</feature>
<accession>A0A8J5XLX2</accession>
<organism evidence="2 3">
    <name type="scientific">Diacronema lutheri</name>
    <name type="common">Unicellular marine alga</name>
    <name type="synonym">Monochrysis lutheri</name>
    <dbReference type="NCBI Taxonomy" id="2081491"/>
    <lineage>
        <taxon>Eukaryota</taxon>
        <taxon>Haptista</taxon>
        <taxon>Haptophyta</taxon>
        <taxon>Pavlovophyceae</taxon>
        <taxon>Pavlovales</taxon>
        <taxon>Pavlovaceae</taxon>
        <taxon>Diacronema</taxon>
    </lineage>
</organism>
<feature type="region of interest" description="Disordered" evidence="1">
    <location>
        <begin position="1"/>
        <end position="76"/>
    </location>
</feature>
<feature type="compositionally biased region" description="Low complexity" evidence="1">
    <location>
        <begin position="52"/>
        <end position="66"/>
    </location>
</feature>
<reference evidence="2" key="1">
    <citation type="submission" date="2021-05" db="EMBL/GenBank/DDBJ databases">
        <title>The genome of the haptophyte Pavlova lutheri (Diacronema luteri, Pavlovales) - a model for lipid biosynthesis in eukaryotic algae.</title>
        <authorList>
            <person name="Hulatt C.J."/>
            <person name="Posewitz M.C."/>
        </authorList>
    </citation>
    <scope>NUCLEOTIDE SEQUENCE</scope>
    <source>
        <strain evidence="2">NIVA-4/92</strain>
    </source>
</reference>
<gene>
    <name evidence="2" type="ORF">KFE25_002966</name>
</gene>
<feature type="compositionally biased region" description="Low complexity" evidence="1">
    <location>
        <begin position="309"/>
        <end position="319"/>
    </location>
</feature>
<dbReference type="AlphaFoldDB" id="A0A8J5XLX2"/>
<dbReference type="EMBL" id="JAGTXO010000010">
    <property type="protein sequence ID" value="KAG8465659.1"/>
    <property type="molecule type" value="Genomic_DNA"/>
</dbReference>
<proteinExistence type="predicted"/>
<feature type="region of interest" description="Disordered" evidence="1">
    <location>
        <begin position="294"/>
        <end position="348"/>
    </location>
</feature>
<name>A0A8J5XLX2_DIALT</name>
<feature type="region of interest" description="Disordered" evidence="1">
    <location>
        <begin position="214"/>
        <end position="266"/>
    </location>
</feature>
<comment type="caution">
    <text evidence="2">The sequence shown here is derived from an EMBL/GenBank/DDBJ whole genome shotgun (WGS) entry which is preliminary data.</text>
</comment>
<sequence length="348" mass="35788">MPGTSPGRSLPAKTARAAPSSPGSRARLTARAGGGVSSAQARKSPPTAVTGAASPLKPALKPALKPTRAQSSAKHELPSLYDELRASVLQHFPALAQCIPSGEHPSGRPHALAASARKGVRARPPAPWWHPSSVMALIFPEEPAPARAGHPSSHTGAGRNGGKARPLLADADDGAAGARAKSSRPAWHGPPPASFEAYEAVDGIELRFNSRIPIHADDARPSQPKTAVSHDGGEGDETADEGAPGAKRAGLADMRPPIGGQLWTAPLSSSQKASAWASAEAERAQVPDEAKWGVLPTAAGWPPPPPTPSAAASTAATAPLFVRHPGRSTVDDDEEEEAEPEVKYDLVA</sequence>
<feature type="region of interest" description="Disordered" evidence="1">
    <location>
        <begin position="144"/>
        <end position="194"/>
    </location>
</feature>